<dbReference type="EMBL" id="LQYE01000030">
    <property type="protein sequence ID" value="OAT67128.1"/>
    <property type="molecule type" value="Genomic_DNA"/>
</dbReference>
<sequence length="80" mass="8365">MSVENDVANKAEEVVGQAKEAAGAALGDENLQAEGQADQASSKLKQGLDDVAEKVKHTVEDAADKVKEVVESVKEKITGD</sequence>
<name>A0A179V5E6_9MYCO</name>
<reference evidence="4 5" key="1">
    <citation type="submission" date="2016-01" db="EMBL/GenBank/DDBJ databases">
        <title>Mycobacterium immunogenum strain CD11_6 genome sequencing and assembly.</title>
        <authorList>
            <person name="Kaur G."/>
            <person name="Nair G.R."/>
            <person name="Mayilraj S."/>
        </authorList>
    </citation>
    <scope>NUCLEOTIDE SEQUENCE [LARGE SCALE GENOMIC DNA]</scope>
    <source>
        <strain evidence="4 5">CD11-6</strain>
    </source>
</reference>
<dbReference type="SUPFAM" id="SSF69047">
    <property type="entry name" value="Hypothetical protein YjbJ"/>
    <property type="match status" value="1"/>
</dbReference>
<feature type="domain" description="CsbD-like" evidence="3">
    <location>
        <begin position="7"/>
        <end position="57"/>
    </location>
</feature>
<evidence type="ECO:0000256" key="1">
    <source>
        <dbReference type="ARBA" id="ARBA00009129"/>
    </source>
</evidence>
<comment type="caution">
    <text evidence="4">The sequence shown here is derived from an EMBL/GenBank/DDBJ whole genome shotgun (WGS) entry which is preliminary data.</text>
</comment>
<dbReference type="Proteomes" id="UP000186919">
    <property type="component" value="Unassembled WGS sequence"/>
</dbReference>
<dbReference type="RefSeq" id="WP_064632290.1">
    <property type="nucleotide sequence ID" value="NZ_LQYE01000030.1"/>
</dbReference>
<evidence type="ECO:0000256" key="2">
    <source>
        <dbReference type="SAM" id="MobiDB-lite"/>
    </source>
</evidence>
<protein>
    <recommendedName>
        <fullName evidence="3">CsbD-like domain-containing protein</fullName>
    </recommendedName>
</protein>
<proteinExistence type="inferred from homology"/>
<dbReference type="AlphaFoldDB" id="A0A179V5E6"/>
<dbReference type="InterPro" id="IPR036629">
    <property type="entry name" value="YjbJ_sf"/>
</dbReference>
<comment type="similarity">
    <text evidence="1">Belongs to the UPF0337 (CsbD) family.</text>
</comment>
<feature type="region of interest" description="Disordered" evidence="2">
    <location>
        <begin position="26"/>
        <end position="45"/>
    </location>
</feature>
<organism evidence="4 5">
    <name type="scientific">Mycobacteroides immunogenum</name>
    <dbReference type="NCBI Taxonomy" id="83262"/>
    <lineage>
        <taxon>Bacteria</taxon>
        <taxon>Bacillati</taxon>
        <taxon>Actinomycetota</taxon>
        <taxon>Actinomycetes</taxon>
        <taxon>Mycobacteriales</taxon>
        <taxon>Mycobacteriaceae</taxon>
        <taxon>Mycobacteroides</taxon>
    </lineage>
</organism>
<evidence type="ECO:0000259" key="3">
    <source>
        <dbReference type="Pfam" id="PF05532"/>
    </source>
</evidence>
<accession>A0A179V5E6</accession>
<evidence type="ECO:0000313" key="5">
    <source>
        <dbReference type="Proteomes" id="UP000186919"/>
    </source>
</evidence>
<dbReference type="Pfam" id="PF05532">
    <property type="entry name" value="CsbD"/>
    <property type="match status" value="1"/>
</dbReference>
<dbReference type="InterPro" id="IPR008462">
    <property type="entry name" value="CsbD"/>
</dbReference>
<evidence type="ECO:0000313" key="4">
    <source>
        <dbReference type="EMBL" id="OAT67128.1"/>
    </source>
</evidence>
<dbReference type="Gene3D" id="1.10.1470.10">
    <property type="entry name" value="YjbJ"/>
    <property type="match status" value="1"/>
</dbReference>
<gene>
    <name evidence="4" type="ORF">AWB85_13245</name>
</gene>